<dbReference type="GeneID" id="91007315"/>
<accession>A0A2T5TZL5</accession>
<organism evidence="1 2">
    <name type="scientific">Sphingomonas faeni</name>
    <dbReference type="NCBI Taxonomy" id="185950"/>
    <lineage>
        <taxon>Bacteria</taxon>
        <taxon>Pseudomonadati</taxon>
        <taxon>Pseudomonadota</taxon>
        <taxon>Alphaproteobacteria</taxon>
        <taxon>Sphingomonadales</taxon>
        <taxon>Sphingomonadaceae</taxon>
        <taxon>Sphingomonas</taxon>
    </lineage>
</organism>
<reference evidence="1 2" key="1">
    <citation type="submission" date="2018-04" db="EMBL/GenBank/DDBJ databases">
        <title>Genomic Encyclopedia of Type Strains, Phase III (KMG-III): the genomes of soil and plant-associated and newly described type strains.</title>
        <authorList>
            <person name="Whitman W."/>
        </authorList>
    </citation>
    <scope>NUCLEOTIDE SEQUENCE [LARGE SCALE GENOMIC DNA]</scope>
    <source>
        <strain evidence="1 2">MA-olki</strain>
    </source>
</reference>
<proteinExistence type="predicted"/>
<protein>
    <recommendedName>
        <fullName evidence="3">HEPN domain-containing protein</fullName>
    </recommendedName>
</protein>
<dbReference type="AlphaFoldDB" id="A0A2T5TZL5"/>
<sequence>MALNISKFSDDLEGLILRAFQLEESMILTYLGKEKFRERVRPAFQKEENADESIDKYVKELPEFNTGYQSWYSESLVVVRQLIPDRLDDFVSHYQKPRTRKDISFENYKMQDYLQGLRITRGGGSEVVVDQSAGIPQFQQQRAILASAKARFTSSLFEIRQLVQADLFDSEIEAARELLKNKFLRGAGAIAGVVLEKHLRQVCDNHTVKVAKKNPGIADLNDALKNASVIDVPQWRQITLLGDYRNLCDHNKAKEPTVEQVTDLLDGADKVIKTLA</sequence>
<name>A0A2T5TZL5_9SPHN</name>
<dbReference type="EMBL" id="QAYE01000009">
    <property type="protein sequence ID" value="PTW44703.1"/>
    <property type="molecule type" value="Genomic_DNA"/>
</dbReference>
<dbReference type="RefSeq" id="WP_107955477.1">
    <property type="nucleotide sequence ID" value="NZ_QAYE01000009.1"/>
</dbReference>
<evidence type="ECO:0000313" key="2">
    <source>
        <dbReference type="Proteomes" id="UP000244013"/>
    </source>
</evidence>
<evidence type="ECO:0000313" key="1">
    <source>
        <dbReference type="EMBL" id="PTW44703.1"/>
    </source>
</evidence>
<dbReference type="Proteomes" id="UP000244013">
    <property type="component" value="Unassembled WGS sequence"/>
</dbReference>
<comment type="caution">
    <text evidence="1">The sequence shown here is derived from an EMBL/GenBank/DDBJ whole genome shotgun (WGS) entry which is preliminary data.</text>
</comment>
<evidence type="ECO:0008006" key="3">
    <source>
        <dbReference type="Google" id="ProtNLM"/>
    </source>
</evidence>
<gene>
    <name evidence="1" type="ORF">C8J25_109133</name>
</gene>
<dbReference type="OrthoDB" id="1435962at2"/>